<dbReference type="AlphaFoldDB" id="A0A821FBN8"/>
<dbReference type="Gene3D" id="1.10.340.70">
    <property type="match status" value="1"/>
</dbReference>
<protein>
    <recommendedName>
        <fullName evidence="1">Integrase zinc-binding domain-containing protein</fullName>
    </recommendedName>
</protein>
<name>A0A821FBN8_9BILA</name>
<evidence type="ECO:0000313" key="3">
    <source>
        <dbReference type="Proteomes" id="UP000663873"/>
    </source>
</evidence>
<feature type="non-terminal residue" evidence="2">
    <location>
        <position position="123"/>
    </location>
</feature>
<dbReference type="EMBL" id="CAJOBP010029613">
    <property type="protein sequence ID" value="CAF4648344.1"/>
    <property type="molecule type" value="Genomic_DNA"/>
</dbReference>
<dbReference type="Proteomes" id="UP000663873">
    <property type="component" value="Unassembled WGS sequence"/>
</dbReference>
<evidence type="ECO:0000259" key="1">
    <source>
        <dbReference type="Pfam" id="PF17921"/>
    </source>
</evidence>
<dbReference type="Pfam" id="PF17921">
    <property type="entry name" value="Integrase_H2C2"/>
    <property type="match status" value="1"/>
</dbReference>
<organism evidence="2 3">
    <name type="scientific">Rotaria socialis</name>
    <dbReference type="NCBI Taxonomy" id="392032"/>
    <lineage>
        <taxon>Eukaryota</taxon>
        <taxon>Metazoa</taxon>
        <taxon>Spiralia</taxon>
        <taxon>Gnathifera</taxon>
        <taxon>Rotifera</taxon>
        <taxon>Eurotatoria</taxon>
        <taxon>Bdelloidea</taxon>
        <taxon>Philodinida</taxon>
        <taxon>Philodinidae</taxon>
        <taxon>Rotaria</taxon>
    </lineage>
</organism>
<sequence>MKLRNSTSNEKNDTTILTSDTPVEENRIIPFSIEQVMQAQQDDNYVKNIIDNIKKHTKYFIKNNILMRRLNPPVPYVPQGELRQMILKIYHDTAANGAHFGRDKTLHKIKTRYFWPSMYKDID</sequence>
<feature type="domain" description="Integrase zinc-binding" evidence="1">
    <location>
        <begin position="80"/>
        <end position="122"/>
    </location>
</feature>
<accession>A0A821FBN8</accession>
<dbReference type="InterPro" id="IPR041588">
    <property type="entry name" value="Integrase_H2C2"/>
</dbReference>
<comment type="caution">
    <text evidence="2">The sequence shown here is derived from an EMBL/GenBank/DDBJ whole genome shotgun (WGS) entry which is preliminary data.</text>
</comment>
<evidence type="ECO:0000313" key="2">
    <source>
        <dbReference type="EMBL" id="CAF4648344.1"/>
    </source>
</evidence>
<proteinExistence type="predicted"/>
<keyword evidence="3" id="KW-1185">Reference proteome</keyword>
<reference evidence="2" key="1">
    <citation type="submission" date="2021-02" db="EMBL/GenBank/DDBJ databases">
        <authorList>
            <person name="Nowell W R."/>
        </authorList>
    </citation>
    <scope>NUCLEOTIDE SEQUENCE</scope>
</reference>
<gene>
    <name evidence="2" type="ORF">UJA718_LOCUS33559</name>
</gene>